<sequence>MSPTLGHPVFHISHLRLKHRIPEEHIFIIYFQILMKQYIDGSLKAEATEIVGHRKVATRNESKFPGSFSISKIAAAPLAPQILPAPIWR</sequence>
<dbReference type="AlphaFoldDB" id="A0A1A0HJW3"/>
<organism evidence="1 2">
    <name type="scientific">Metschnikowia bicuspidata var. bicuspidata NRRL YB-4993</name>
    <dbReference type="NCBI Taxonomy" id="869754"/>
    <lineage>
        <taxon>Eukaryota</taxon>
        <taxon>Fungi</taxon>
        <taxon>Dikarya</taxon>
        <taxon>Ascomycota</taxon>
        <taxon>Saccharomycotina</taxon>
        <taxon>Pichiomycetes</taxon>
        <taxon>Metschnikowiaceae</taxon>
        <taxon>Metschnikowia</taxon>
    </lineage>
</organism>
<evidence type="ECO:0000313" key="2">
    <source>
        <dbReference type="Proteomes" id="UP000092555"/>
    </source>
</evidence>
<dbReference type="GeneID" id="30027061"/>
<dbReference type="EMBL" id="LXTC01000001">
    <property type="protein sequence ID" value="OBA24103.1"/>
    <property type="molecule type" value="Genomic_DNA"/>
</dbReference>
<comment type="caution">
    <text evidence="1">The sequence shown here is derived from an EMBL/GenBank/DDBJ whole genome shotgun (WGS) entry which is preliminary data.</text>
</comment>
<dbReference type="Proteomes" id="UP000092555">
    <property type="component" value="Unassembled WGS sequence"/>
</dbReference>
<reference evidence="1 2" key="1">
    <citation type="submission" date="2016-05" db="EMBL/GenBank/DDBJ databases">
        <title>Comparative genomics of biotechnologically important yeasts.</title>
        <authorList>
            <consortium name="DOE Joint Genome Institute"/>
            <person name="Riley R."/>
            <person name="Haridas S."/>
            <person name="Wolfe K.H."/>
            <person name="Lopes M.R."/>
            <person name="Hittinger C.T."/>
            <person name="Goker M."/>
            <person name="Salamov A."/>
            <person name="Wisecaver J."/>
            <person name="Long T.M."/>
            <person name="Aerts A.L."/>
            <person name="Barry K."/>
            <person name="Choi C."/>
            <person name="Clum A."/>
            <person name="Coughlan A.Y."/>
            <person name="Deshpande S."/>
            <person name="Douglass A.P."/>
            <person name="Hanson S.J."/>
            <person name="Klenk H.-P."/>
            <person name="LaButti K."/>
            <person name="Lapidus A."/>
            <person name="Lindquist E."/>
            <person name="Lipzen A."/>
            <person name="Meier-kolthoff J.P."/>
            <person name="Ohm R.A."/>
            <person name="Otillar R.P."/>
            <person name="Pangilinan J."/>
            <person name="Peng Y."/>
            <person name="Rokas A."/>
            <person name="Rosa C.A."/>
            <person name="Scheuner C."/>
            <person name="Sibirny A.A."/>
            <person name="Slot J.C."/>
            <person name="Stielow J.B."/>
            <person name="Sun H."/>
            <person name="Kurtzman C.P."/>
            <person name="Blackwell M."/>
            <person name="Grigoriev I.V."/>
            <person name="Jeffries T.W."/>
        </authorList>
    </citation>
    <scope>NUCLEOTIDE SEQUENCE [LARGE SCALE GENOMIC DNA]</scope>
    <source>
        <strain evidence="1 2">NRRL YB-4993</strain>
    </source>
</reference>
<proteinExistence type="predicted"/>
<dbReference type="RefSeq" id="XP_018714584.1">
    <property type="nucleotide sequence ID" value="XM_018854085.1"/>
</dbReference>
<name>A0A1A0HJW3_9ASCO</name>
<protein>
    <submittedName>
        <fullName evidence="1">Uncharacterized protein</fullName>
    </submittedName>
</protein>
<gene>
    <name evidence="1" type="ORF">METBIDRAFT_117840</name>
</gene>
<evidence type="ECO:0000313" key="1">
    <source>
        <dbReference type="EMBL" id="OBA24103.1"/>
    </source>
</evidence>
<keyword evidence="2" id="KW-1185">Reference proteome</keyword>
<accession>A0A1A0HJW3</accession>